<keyword evidence="2" id="KW-1185">Reference proteome</keyword>
<dbReference type="AlphaFoldDB" id="A0A437K102"/>
<reference evidence="1 2" key="1">
    <citation type="submission" date="2019-01" db="EMBL/GenBank/DDBJ databases">
        <authorList>
            <person name="Chen W.-M."/>
        </authorList>
    </citation>
    <scope>NUCLEOTIDE SEQUENCE [LARGE SCALE GENOMIC DNA]</scope>
    <source>
        <strain evidence="1 2">ICH-3</strain>
    </source>
</reference>
<accession>A0A437K102</accession>
<proteinExistence type="predicted"/>
<evidence type="ECO:0000313" key="1">
    <source>
        <dbReference type="EMBL" id="RVT53944.1"/>
    </source>
</evidence>
<dbReference type="EMBL" id="SACT01000001">
    <property type="protein sequence ID" value="RVT53944.1"/>
    <property type="molecule type" value="Genomic_DNA"/>
</dbReference>
<comment type="caution">
    <text evidence="1">The sequence shown here is derived from an EMBL/GenBank/DDBJ whole genome shotgun (WGS) entry which is preliminary data.</text>
</comment>
<protein>
    <submittedName>
        <fullName evidence="1">Uncharacterized protein</fullName>
    </submittedName>
</protein>
<dbReference type="RefSeq" id="WP_128195622.1">
    <property type="nucleotide sequence ID" value="NZ_SACT01000001.1"/>
</dbReference>
<gene>
    <name evidence="1" type="ORF">ENE75_03435</name>
</gene>
<dbReference type="Proteomes" id="UP000288178">
    <property type="component" value="Unassembled WGS sequence"/>
</dbReference>
<sequence>MDLKLQLLDSFPARGSDGKAYKVCAYERLRRDDTVHDGQDRWLSTGVTEYRLDSGDQIDARADGGMTVLHSGVTLQRA</sequence>
<evidence type="ECO:0000313" key="2">
    <source>
        <dbReference type="Proteomes" id="UP000288178"/>
    </source>
</evidence>
<name>A0A437K102_9BURK</name>
<dbReference type="OrthoDB" id="8907991at2"/>
<organism evidence="1 2">
    <name type="scientific">Rubrivivax albus</name>
    <dbReference type="NCBI Taxonomy" id="2499835"/>
    <lineage>
        <taxon>Bacteria</taxon>
        <taxon>Pseudomonadati</taxon>
        <taxon>Pseudomonadota</taxon>
        <taxon>Betaproteobacteria</taxon>
        <taxon>Burkholderiales</taxon>
        <taxon>Sphaerotilaceae</taxon>
        <taxon>Rubrivivax</taxon>
    </lineage>
</organism>